<evidence type="ECO:0000313" key="3">
    <source>
        <dbReference type="Proteomes" id="UP000782312"/>
    </source>
</evidence>
<dbReference type="AlphaFoldDB" id="A0A932HYH1"/>
<dbReference type="Pfam" id="PF07883">
    <property type="entry name" value="Cupin_2"/>
    <property type="match status" value="1"/>
</dbReference>
<name>A0A932HYH1_UNCTE</name>
<evidence type="ECO:0000313" key="2">
    <source>
        <dbReference type="EMBL" id="MBI3126635.1"/>
    </source>
</evidence>
<organism evidence="2 3">
    <name type="scientific">Tectimicrobiota bacterium</name>
    <dbReference type="NCBI Taxonomy" id="2528274"/>
    <lineage>
        <taxon>Bacteria</taxon>
        <taxon>Pseudomonadati</taxon>
        <taxon>Nitrospinota/Tectimicrobiota group</taxon>
        <taxon>Candidatus Tectimicrobiota</taxon>
    </lineage>
</organism>
<sequence>MTNPIRPIIVEGSQVQPFELHPGIRARRLVTQAKHGARLSLSTVEFAPGCGEPWHDHQDKDTVATIIEGNGVYWVMEPDGPKSIECGTGDAVFSPAWSCHKMTNPYDKPLKVVASQHPSATGG</sequence>
<dbReference type="Proteomes" id="UP000782312">
    <property type="component" value="Unassembled WGS sequence"/>
</dbReference>
<comment type="caution">
    <text evidence="2">The sequence shown here is derived from an EMBL/GenBank/DDBJ whole genome shotgun (WGS) entry which is preliminary data.</text>
</comment>
<dbReference type="Gene3D" id="2.60.120.10">
    <property type="entry name" value="Jelly Rolls"/>
    <property type="match status" value="1"/>
</dbReference>
<dbReference type="CDD" id="cd02208">
    <property type="entry name" value="cupin_RmlC-like"/>
    <property type="match status" value="1"/>
</dbReference>
<dbReference type="InterPro" id="IPR014710">
    <property type="entry name" value="RmlC-like_jellyroll"/>
</dbReference>
<dbReference type="InterPro" id="IPR013096">
    <property type="entry name" value="Cupin_2"/>
</dbReference>
<feature type="domain" description="Cupin type-2" evidence="1">
    <location>
        <begin position="43"/>
        <end position="113"/>
    </location>
</feature>
<dbReference type="InterPro" id="IPR011051">
    <property type="entry name" value="RmlC_Cupin_sf"/>
</dbReference>
<dbReference type="EMBL" id="JACPUR010000007">
    <property type="protein sequence ID" value="MBI3126635.1"/>
    <property type="molecule type" value="Genomic_DNA"/>
</dbReference>
<accession>A0A932HYH1</accession>
<evidence type="ECO:0000259" key="1">
    <source>
        <dbReference type="Pfam" id="PF07883"/>
    </source>
</evidence>
<proteinExistence type="predicted"/>
<reference evidence="2" key="1">
    <citation type="submission" date="2020-07" db="EMBL/GenBank/DDBJ databases">
        <title>Huge and variable diversity of episymbiotic CPR bacteria and DPANN archaea in groundwater ecosystems.</title>
        <authorList>
            <person name="He C.Y."/>
            <person name="Keren R."/>
            <person name="Whittaker M."/>
            <person name="Farag I.F."/>
            <person name="Doudna J."/>
            <person name="Cate J.H.D."/>
            <person name="Banfield J.F."/>
        </authorList>
    </citation>
    <scope>NUCLEOTIDE SEQUENCE</scope>
    <source>
        <strain evidence="2">NC_groundwater_763_Ag_S-0.2um_68_21</strain>
    </source>
</reference>
<protein>
    <submittedName>
        <fullName evidence="2">Cupin domain-containing protein</fullName>
    </submittedName>
</protein>
<dbReference type="SUPFAM" id="SSF51182">
    <property type="entry name" value="RmlC-like cupins"/>
    <property type="match status" value="1"/>
</dbReference>
<gene>
    <name evidence="2" type="ORF">HYZ11_03420</name>
</gene>